<accession>A0A5A9MXC5</accession>
<evidence type="ECO:0000313" key="3">
    <source>
        <dbReference type="Proteomes" id="UP000324632"/>
    </source>
</evidence>
<dbReference type="AlphaFoldDB" id="A0A5A9MXC5"/>
<keyword evidence="3" id="KW-1185">Reference proteome</keyword>
<feature type="region of interest" description="Disordered" evidence="1">
    <location>
        <begin position="1"/>
        <end position="35"/>
    </location>
</feature>
<comment type="caution">
    <text evidence="2">The sequence shown here is derived from an EMBL/GenBank/DDBJ whole genome shotgun (WGS) entry which is preliminary data.</text>
</comment>
<proteinExistence type="predicted"/>
<feature type="compositionally biased region" description="Basic residues" evidence="1">
    <location>
        <begin position="20"/>
        <end position="35"/>
    </location>
</feature>
<reference evidence="2 3" key="1">
    <citation type="journal article" date="2019" name="Mol. Ecol. Resour.">
        <title>Chromosome-level genome assembly of Triplophysa tibetana, a fish adapted to the harsh high-altitude environment of the Tibetan Plateau.</title>
        <authorList>
            <person name="Yang X."/>
            <person name="Liu H."/>
            <person name="Ma Z."/>
            <person name="Zou Y."/>
            <person name="Zou M."/>
            <person name="Mao Y."/>
            <person name="Li X."/>
            <person name="Wang H."/>
            <person name="Chen T."/>
            <person name="Wang W."/>
            <person name="Yang R."/>
        </authorList>
    </citation>
    <scope>NUCLEOTIDE SEQUENCE [LARGE SCALE GENOMIC DNA]</scope>
    <source>
        <strain evidence="2">TTIB1903HZAU</strain>
        <tissue evidence="2">Muscle</tissue>
    </source>
</reference>
<sequence>MSPLLGRRSHKQGEANRHPSSSRRARARFSSRFKTRPPRSIITSFARERPKSHFGITRGGHSLLALPLPLSPSSTSPRYSLALESATVQRRAALWADEATEKERETERVHVASSRLQEQGRPEGAAPRLQPMMMIDAGRTHTPQPHSKIKSLFCKVVKEQNGTGLAAPLSLTAGVPFSVFSIIYSSGSRQRDSYTPLTQAHECAHTLNLL</sequence>
<dbReference type="Proteomes" id="UP000324632">
    <property type="component" value="Chromosome 25"/>
</dbReference>
<dbReference type="EMBL" id="SOYY01000025">
    <property type="protein sequence ID" value="KAA0702060.1"/>
    <property type="molecule type" value="Genomic_DNA"/>
</dbReference>
<gene>
    <name evidence="2" type="ORF">E1301_Tti007885</name>
</gene>
<evidence type="ECO:0000313" key="2">
    <source>
        <dbReference type="EMBL" id="KAA0702060.1"/>
    </source>
</evidence>
<organism evidence="2 3">
    <name type="scientific">Triplophysa tibetana</name>
    <dbReference type="NCBI Taxonomy" id="1572043"/>
    <lineage>
        <taxon>Eukaryota</taxon>
        <taxon>Metazoa</taxon>
        <taxon>Chordata</taxon>
        <taxon>Craniata</taxon>
        <taxon>Vertebrata</taxon>
        <taxon>Euteleostomi</taxon>
        <taxon>Actinopterygii</taxon>
        <taxon>Neopterygii</taxon>
        <taxon>Teleostei</taxon>
        <taxon>Ostariophysi</taxon>
        <taxon>Cypriniformes</taxon>
        <taxon>Nemacheilidae</taxon>
        <taxon>Triplophysa</taxon>
    </lineage>
</organism>
<name>A0A5A9MXC5_9TELE</name>
<evidence type="ECO:0000256" key="1">
    <source>
        <dbReference type="SAM" id="MobiDB-lite"/>
    </source>
</evidence>
<protein>
    <submittedName>
        <fullName evidence="2">Uncharacterized protein</fullName>
    </submittedName>
</protein>